<dbReference type="RefSeq" id="XP_019018662.1">
    <property type="nucleotide sequence ID" value="XM_019160842.1"/>
</dbReference>
<name>A0A1E3NN59_9ASCO</name>
<feature type="domain" description="Bud22" evidence="2">
    <location>
        <begin position="3"/>
        <end position="103"/>
    </location>
</feature>
<dbReference type="OrthoDB" id="3364872at2759"/>
<dbReference type="InterPro" id="IPR015158">
    <property type="entry name" value="Bud22_dom"/>
</dbReference>
<feature type="non-terminal residue" evidence="3">
    <location>
        <position position="110"/>
    </location>
</feature>
<dbReference type="AlphaFoldDB" id="A0A1E3NN59"/>
<keyword evidence="4" id="KW-1185">Reference proteome</keyword>
<feature type="compositionally biased region" description="Basic and acidic residues" evidence="1">
    <location>
        <begin position="25"/>
        <end position="34"/>
    </location>
</feature>
<feature type="region of interest" description="Disordered" evidence="1">
    <location>
        <begin position="1"/>
        <end position="110"/>
    </location>
</feature>
<evidence type="ECO:0000313" key="4">
    <source>
        <dbReference type="Proteomes" id="UP000094455"/>
    </source>
</evidence>
<dbReference type="STRING" id="763406.A0A1E3NN59"/>
<protein>
    <recommendedName>
        <fullName evidence="2">Bud22 domain-containing protein</fullName>
    </recommendedName>
</protein>
<feature type="compositionally biased region" description="Basic residues" evidence="1">
    <location>
        <begin position="35"/>
        <end position="46"/>
    </location>
</feature>
<reference evidence="3 4" key="1">
    <citation type="journal article" date="2016" name="Proc. Natl. Acad. Sci. U.S.A.">
        <title>Comparative genomics of biotechnologically important yeasts.</title>
        <authorList>
            <person name="Riley R."/>
            <person name="Haridas S."/>
            <person name="Wolfe K.H."/>
            <person name="Lopes M.R."/>
            <person name="Hittinger C.T."/>
            <person name="Goeker M."/>
            <person name="Salamov A.A."/>
            <person name="Wisecaver J.H."/>
            <person name="Long T.M."/>
            <person name="Calvey C.H."/>
            <person name="Aerts A.L."/>
            <person name="Barry K.W."/>
            <person name="Choi C."/>
            <person name="Clum A."/>
            <person name="Coughlan A.Y."/>
            <person name="Deshpande S."/>
            <person name="Douglass A.P."/>
            <person name="Hanson S.J."/>
            <person name="Klenk H.-P."/>
            <person name="LaButti K.M."/>
            <person name="Lapidus A."/>
            <person name="Lindquist E.A."/>
            <person name="Lipzen A.M."/>
            <person name="Meier-Kolthoff J.P."/>
            <person name="Ohm R.A."/>
            <person name="Otillar R.P."/>
            <person name="Pangilinan J.L."/>
            <person name="Peng Y."/>
            <person name="Rokas A."/>
            <person name="Rosa C.A."/>
            <person name="Scheuner C."/>
            <person name="Sibirny A.A."/>
            <person name="Slot J.C."/>
            <person name="Stielow J.B."/>
            <person name="Sun H."/>
            <person name="Kurtzman C.P."/>
            <person name="Blackwell M."/>
            <person name="Grigoriev I.V."/>
            <person name="Jeffries T.W."/>
        </authorList>
    </citation>
    <scope>NUCLEOTIDE SEQUENCE [LARGE SCALE GENOMIC DNA]</scope>
    <source>
        <strain evidence="3 4">NRRL Y-2026</strain>
    </source>
</reference>
<proteinExistence type="predicted"/>
<dbReference type="EMBL" id="KV454002">
    <property type="protein sequence ID" value="ODQ47549.1"/>
    <property type="molecule type" value="Genomic_DNA"/>
</dbReference>
<sequence>MTDIQLPALATGYYSGGESEDEDTKDSLVDELTKPRKNRRGQRARQKIWEKKYGSGAKHVVKQHERAKSDRERLRLEFEARQEKRDRKQQEREEREKVRAEKMKKQQERE</sequence>
<dbReference type="Proteomes" id="UP000094455">
    <property type="component" value="Unassembled WGS sequence"/>
</dbReference>
<organism evidence="3 4">
    <name type="scientific">Pichia membranifaciens NRRL Y-2026</name>
    <dbReference type="NCBI Taxonomy" id="763406"/>
    <lineage>
        <taxon>Eukaryota</taxon>
        <taxon>Fungi</taxon>
        <taxon>Dikarya</taxon>
        <taxon>Ascomycota</taxon>
        <taxon>Saccharomycotina</taxon>
        <taxon>Pichiomycetes</taxon>
        <taxon>Pichiales</taxon>
        <taxon>Pichiaceae</taxon>
        <taxon>Pichia</taxon>
    </lineage>
</organism>
<evidence type="ECO:0000313" key="3">
    <source>
        <dbReference type="EMBL" id="ODQ47549.1"/>
    </source>
</evidence>
<dbReference type="Pfam" id="PF09073">
    <property type="entry name" value="BUD22"/>
    <property type="match status" value="1"/>
</dbReference>
<evidence type="ECO:0000256" key="1">
    <source>
        <dbReference type="SAM" id="MobiDB-lite"/>
    </source>
</evidence>
<dbReference type="GeneID" id="30177529"/>
<accession>A0A1E3NN59</accession>
<evidence type="ECO:0000259" key="2">
    <source>
        <dbReference type="Pfam" id="PF09073"/>
    </source>
</evidence>
<gene>
    <name evidence="3" type="ORF">PICMEDRAFT_15480</name>
</gene>
<feature type="compositionally biased region" description="Basic and acidic residues" evidence="1">
    <location>
        <begin position="62"/>
        <end position="110"/>
    </location>
</feature>